<comment type="similarity">
    <text evidence="2">Belongs to the cyclic nucleotide-gated cation channel (TC 1.A.1.5) family.</text>
</comment>
<evidence type="ECO:0000256" key="10">
    <source>
        <dbReference type="SAM" id="MobiDB-lite"/>
    </source>
</evidence>
<keyword evidence="9" id="KW-0407">Ion channel</keyword>
<dbReference type="RefSeq" id="XP_022923964.1">
    <property type="nucleotide sequence ID" value="XM_023068196.1"/>
</dbReference>
<evidence type="ECO:0000256" key="9">
    <source>
        <dbReference type="ARBA" id="ARBA00023303"/>
    </source>
</evidence>
<dbReference type="SUPFAM" id="SSF51206">
    <property type="entry name" value="cAMP-binding domain-like"/>
    <property type="match status" value="1"/>
</dbReference>
<gene>
    <name evidence="14 15" type="primary">LOC111431524</name>
</gene>
<dbReference type="SUPFAM" id="SSF81324">
    <property type="entry name" value="Voltage-gated potassium channels"/>
    <property type="match status" value="1"/>
</dbReference>
<dbReference type="CDD" id="cd00038">
    <property type="entry name" value="CAP_ED"/>
    <property type="match status" value="1"/>
</dbReference>
<evidence type="ECO:0000256" key="5">
    <source>
        <dbReference type="ARBA" id="ARBA00022989"/>
    </source>
</evidence>
<keyword evidence="4 11" id="KW-0812">Transmembrane</keyword>
<evidence type="ECO:0000256" key="6">
    <source>
        <dbReference type="ARBA" id="ARBA00023065"/>
    </source>
</evidence>
<dbReference type="Gene3D" id="1.10.287.70">
    <property type="match status" value="1"/>
</dbReference>
<feature type="domain" description="Cyclic nucleotide-binding" evidence="12">
    <location>
        <begin position="617"/>
        <end position="674"/>
    </location>
</feature>
<dbReference type="Gene3D" id="2.60.120.10">
    <property type="entry name" value="Jelly Rolls"/>
    <property type="match status" value="1"/>
</dbReference>
<feature type="transmembrane region" description="Helical" evidence="11">
    <location>
        <begin position="211"/>
        <end position="235"/>
    </location>
</feature>
<keyword evidence="13" id="KW-1185">Reference proteome</keyword>
<keyword evidence="6" id="KW-0406">Ion transport</keyword>
<dbReference type="InterPro" id="IPR014710">
    <property type="entry name" value="RmlC-like_jellyroll"/>
</dbReference>
<evidence type="ECO:0000256" key="2">
    <source>
        <dbReference type="ARBA" id="ARBA00010486"/>
    </source>
</evidence>
<feature type="transmembrane region" description="Helical" evidence="11">
    <location>
        <begin position="241"/>
        <end position="262"/>
    </location>
</feature>
<feature type="region of interest" description="Disordered" evidence="10">
    <location>
        <begin position="75"/>
        <end position="104"/>
    </location>
</feature>
<reference evidence="14 15" key="1">
    <citation type="submission" date="2025-04" db="UniProtKB">
        <authorList>
            <consortium name="RefSeq"/>
        </authorList>
    </citation>
    <scope>IDENTIFICATION</scope>
    <source>
        <tissue evidence="14 15">Young leaves</tissue>
    </source>
</reference>
<feature type="transmembrane region" description="Helical" evidence="11">
    <location>
        <begin position="369"/>
        <end position="393"/>
    </location>
</feature>
<evidence type="ECO:0000256" key="4">
    <source>
        <dbReference type="ARBA" id="ARBA00022692"/>
    </source>
</evidence>
<dbReference type="InterPro" id="IPR018490">
    <property type="entry name" value="cNMP-bd_dom_sf"/>
</dbReference>
<comment type="subcellular location">
    <subcellularLocation>
        <location evidence="1">Membrane</location>
        <topology evidence="1">Multi-pass membrane protein</topology>
    </subcellularLocation>
</comment>
<dbReference type="PANTHER" id="PTHR45651">
    <property type="entry name" value="CYCLIC NUCLEOTIDE-GATED ION CHANNEL 15-RELATED-RELATED"/>
    <property type="match status" value="1"/>
</dbReference>
<sequence length="775" mass="88894">MASFEKDDTPMLSDTGPPLLDEQLGSYFPSYASLARSSSLSIPTSSGIYVSDAKLVGYTGPLRIERKSPFLESGSKYTLRKPEKSSQSSPGVTESKTAEPLTGKFPSFKTNDASDWAIQHYAGRNEHLIKSGQLGVCNDPFCITCPTYNSKASQQKSSRMRGIFDPEFHKDLYGEGKGWAVKFRSVWCFLLPYIPGVMNPHAKVVQQWNKFFVISCLLAIFLDPLFFFVLAVHFVKKCIFINWPMTTTLVVFRSMTDFVYFLHMLLQFRLAYVAPETRVVGAGELVDHPKKIAKNYLKGNFFIDVLVVLPLPQIIVFLILPNSLGTSGANHAKNLLRTAVMAQYIPRLYRFLPLLAGQSPSGFVFETAWANFVINLLTFMLAGHIVGSLWYLFGLQGVNRCFRDACNRTGSTFCLEYIDCGHGDEAGYDIQDLRRDQWKSNENATACFAKEGFDYGIYLQAVNLTTESNLLTRYTYSLFWGFQQISTLAGNQVPSYYVYEVLFTMGIIGLGLLLFALLIGNMQIFLQALGRRRLEMSLRRRDVEQWMEHRRLPESLRRKVRQAERYNWASTRGVNEERIFENLPEDLQRNIRRHLFRFVNKVRIFALMNYEPILDAIRERLRQRTYIEGSEVFTAGDIIEKMVFIVRGKMESRVDGNGIVVPLSEGDVCGEELLTWCLEHSSINRDMKRHQIPAQKLVSNRTVKCSTNVEAFSLRAADLEEVTSMFSRFLRNPRVQGAIRYESPYWRFLAATRIQVAWRYRKRRLYRAQTSHSNY</sequence>
<evidence type="ECO:0000313" key="13">
    <source>
        <dbReference type="Proteomes" id="UP000504609"/>
    </source>
</evidence>
<feature type="compositionally biased region" description="Polar residues" evidence="10">
    <location>
        <begin position="85"/>
        <end position="95"/>
    </location>
</feature>
<protein>
    <submittedName>
        <fullName evidence="14 15">Probable cyclic nucleotide-gated ion channel 20, chloroplastic isoform X1</fullName>
    </submittedName>
</protein>
<evidence type="ECO:0000256" key="11">
    <source>
        <dbReference type="SAM" id="Phobius"/>
    </source>
</evidence>
<dbReference type="InterPro" id="IPR000595">
    <property type="entry name" value="cNMP-bd_dom"/>
</dbReference>
<evidence type="ECO:0000256" key="8">
    <source>
        <dbReference type="ARBA" id="ARBA00023286"/>
    </source>
</evidence>
<keyword evidence="7 11" id="KW-0472">Membrane</keyword>
<dbReference type="AlphaFoldDB" id="A0A6J1EDG0"/>
<dbReference type="InterPro" id="IPR005821">
    <property type="entry name" value="Ion_trans_dom"/>
</dbReference>
<dbReference type="Proteomes" id="UP000504609">
    <property type="component" value="Unplaced"/>
</dbReference>
<evidence type="ECO:0000256" key="1">
    <source>
        <dbReference type="ARBA" id="ARBA00004141"/>
    </source>
</evidence>
<organism evidence="13 15">
    <name type="scientific">Cucurbita moschata</name>
    <name type="common">Winter crookneck squash</name>
    <name type="synonym">Cucurbita pepo var. moschata</name>
    <dbReference type="NCBI Taxonomy" id="3662"/>
    <lineage>
        <taxon>Eukaryota</taxon>
        <taxon>Viridiplantae</taxon>
        <taxon>Streptophyta</taxon>
        <taxon>Embryophyta</taxon>
        <taxon>Tracheophyta</taxon>
        <taxon>Spermatophyta</taxon>
        <taxon>Magnoliopsida</taxon>
        <taxon>eudicotyledons</taxon>
        <taxon>Gunneridae</taxon>
        <taxon>Pentapetalae</taxon>
        <taxon>rosids</taxon>
        <taxon>fabids</taxon>
        <taxon>Cucurbitales</taxon>
        <taxon>Cucurbitaceae</taxon>
        <taxon>Cucurbiteae</taxon>
        <taxon>Cucurbita</taxon>
    </lineage>
</organism>
<keyword evidence="3" id="KW-0813">Transport</keyword>
<dbReference type="Gene3D" id="1.10.287.630">
    <property type="entry name" value="Helix hairpin bin"/>
    <property type="match status" value="1"/>
</dbReference>
<accession>A0A6J1EDG0</accession>
<evidence type="ECO:0000256" key="7">
    <source>
        <dbReference type="ARBA" id="ARBA00023136"/>
    </source>
</evidence>
<dbReference type="PANTHER" id="PTHR45651:SF11">
    <property type="entry name" value="CYCLIC NUCLEOTIDE-GATED ION CHANNEL 20, CHLOROPLASTIC-RELATED"/>
    <property type="match status" value="1"/>
</dbReference>
<dbReference type="RefSeq" id="XP_022923965.1">
    <property type="nucleotide sequence ID" value="XM_023068197.1"/>
</dbReference>
<evidence type="ECO:0000313" key="15">
    <source>
        <dbReference type="RefSeq" id="XP_022923965.1"/>
    </source>
</evidence>
<feature type="transmembrane region" description="Helical" evidence="11">
    <location>
        <begin position="301"/>
        <end position="320"/>
    </location>
</feature>
<feature type="transmembrane region" description="Helical" evidence="11">
    <location>
        <begin position="505"/>
        <end position="530"/>
    </location>
</feature>
<dbReference type="GeneID" id="111431524"/>
<name>A0A6J1EDG0_CUCMO</name>
<dbReference type="GO" id="GO:0016020">
    <property type="term" value="C:membrane"/>
    <property type="evidence" value="ECO:0007669"/>
    <property type="project" value="UniProtKB-SubCell"/>
</dbReference>
<proteinExistence type="inferred from homology"/>
<evidence type="ECO:0000313" key="14">
    <source>
        <dbReference type="RefSeq" id="XP_022923964.1"/>
    </source>
</evidence>
<dbReference type="PROSITE" id="PS50042">
    <property type="entry name" value="CNMP_BINDING_3"/>
    <property type="match status" value="1"/>
</dbReference>
<dbReference type="GO" id="GO:0005216">
    <property type="term" value="F:monoatomic ion channel activity"/>
    <property type="evidence" value="ECO:0007669"/>
    <property type="project" value="InterPro"/>
</dbReference>
<dbReference type="Pfam" id="PF00520">
    <property type="entry name" value="Ion_trans"/>
    <property type="match status" value="1"/>
</dbReference>
<dbReference type="KEGG" id="cmos:111431524"/>
<evidence type="ECO:0000259" key="12">
    <source>
        <dbReference type="PROSITE" id="PS50042"/>
    </source>
</evidence>
<keyword evidence="5 11" id="KW-1133">Transmembrane helix</keyword>
<evidence type="ECO:0000256" key="3">
    <source>
        <dbReference type="ARBA" id="ARBA00022448"/>
    </source>
</evidence>
<keyword evidence="8" id="KW-1071">Ligand-gated ion channel</keyword>